<evidence type="ECO:0000313" key="5">
    <source>
        <dbReference type="EMBL" id="CAA9259232.1"/>
    </source>
</evidence>
<dbReference type="InterPro" id="IPR029017">
    <property type="entry name" value="Enolase-like_N"/>
</dbReference>
<dbReference type="SMART" id="SM00922">
    <property type="entry name" value="MR_MLE"/>
    <property type="match status" value="1"/>
</dbReference>
<dbReference type="InterPro" id="IPR046945">
    <property type="entry name" value="RHMD-like"/>
</dbReference>
<dbReference type="Gene3D" id="3.20.20.120">
    <property type="entry name" value="Enolase-like C-terminal domain"/>
    <property type="match status" value="1"/>
</dbReference>
<organism evidence="5">
    <name type="scientific">uncultured Chloroflexota bacterium</name>
    <dbReference type="NCBI Taxonomy" id="166587"/>
    <lineage>
        <taxon>Bacteria</taxon>
        <taxon>Bacillati</taxon>
        <taxon>Chloroflexota</taxon>
        <taxon>environmental samples</taxon>
    </lineage>
</organism>
<evidence type="ECO:0000259" key="4">
    <source>
        <dbReference type="SMART" id="SM00922"/>
    </source>
</evidence>
<dbReference type="SFLD" id="SFLDG00179">
    <property type="entry name" value="mandelate_racemase"/>
    <property type="match status" value="1"/>
</dbReference>
<keyword evidence="3" id="KW-0460">Magnesium</keyword>
<keyword evidence="2" id="KW-0479">Metal-binding</keyword>
<dbReference type="SFLD" id="SFLDS00001">
    <property type="entry name" value="Enolase"/>
    <property type="match status" value="1"/>
</dbReference>
<protein>
    <recommendedName>
        <fullName evidence="4">Mandelate racemase/muconate lactonizing enzyme C-terminal domain-containing protein</fullName>
    </recommendedName>
</protein>
<feature type="domain" description="Mandelate racemase/muconate lactonizing enzyme C-terminal" evidence="4">
    <location>
        <begin position="164"/>
        <end position="263"/>
    </location>
</feature>
<reference evidence="5" key="1">
    <citation type="submission" date="2020-02" db="EMBL/GenBank/DDBJ databases">
        <authorList>
            <person name="Meier V. D."/>
        </authorList>
    </citation>
    <scope>NUCLEOTIDE SEQUENCE</scope>
    <source>
        <strain evidence="5">AVDCRST_MAG77</strain>
    </source>
</reference>
<dbReference type="InterPro" id="IPR029065">
    <property type="entry name" value="Enolase_C-like"/>
</dbReference>
<dbReference type="PROSITE" id="PS00908">
    <property type="entry name" value="MR_MLE_1"/>
    <property type="match status" value="1"/>
</dbReference>
<accession>A0A6J4ITR4</accession>
<evidence type="ECO:0000256" key="3">
    <source>
        <dbReference type="ARBA" id="ARBA00022842"/>
    </source>
</evidence>
<dbReference type="PANTHER" id="PTHR13794:SF58">
    <property type="entry name" value="MITOCHONDRIAL ENOLASE SUPERFAMILY MEMBER 1"/>
    <property type="match status" value="1"/>
</dbReference>
<dbReference type="GO" id="GO:0000287">
    <property type="term" value="F:magnesium ion binding"/>
    <property type="evidence" value="ECO:0007669"/>
    <property type="project" value="TreeGrafter"/>
</dbReference>
<dbReference type="Pfam" id="PF13378">
    <property type="entry name" value="MR_MLE_C"/>
    <property type="match status" value="1"/>
</dbReference>
<dbReference type="InterPro" id="IPR013341">
    <property type="entry name" value="Mandelate_racemase_N_dom"/>
</dbReference>
<name>A0A6J4ITR4_9CHLR</name>
<dbReference type="GO" id="GO:0016052">
    <property type="term" value="P:carbohydrate catabolic process"/>
    <property type="evidence" value="ECO:0007669"/>
    <property type="project" value="TreeGrafter"/>
</dbReference>
<dbReference type="EMBL" id="CADCTC010000149">
    <property type="protein sequence ID" value="CAA9259232.1"/>
    <property type="molecule type" value="Genomic_DNA"/>
</dbReference>
<dbReference type="GO" id="GO:0009063">
    <property type="term" value="P:amino acid catabolic process"/>
    <property type="evidence" value="ECO:0007669"/>
    <property type="project" value="InterPro"/>
</dbReference>
<dbReference type="InterPro" id="IPR013342">
    <property type="entry name" value="Mandelate_racemase_C"/>
</dbReference>
<comment type="cofactor">
    <cofactor evidence="1">
        <name>Mg(2+)</name>
        <dbReference type="ChEBI" id="CHEBI:18420"/>
    </cofactor>
</comment>
<dbReference type="SUPFAM" id="SSF51604">
    <property type="entry name" value="Enolase C-terminal domain-like"/>
    <property type="match status" value="1"/>
</dbReference>
<proteinExistence type="predicted"/>
<dbReference type="PANTHER" id="PTHR13794">
    <property type="entry name" value="ENOLASE SUPERFAMILY, MANDELATE RACEMASE"/>
    <property type="match status" value="1"/>
</dbReference>
<evidence type="ECO:0000256" key="1">
    <source>
        <dbReference type="ARBA" id="ARBA00001946"/>
    </source>
</evidence>
<dbReference type="AlphaFoldDB" id="A0A6J4ITR4"/>
<dbReference type="GO" id="GO:0016836">
    <property type="term" value="F:hydro-lyase activity"/>
    <property type="evidence" value="ECO:0007669"/>
    <property type="project" value="TreeGrafter"/>
</dbReference>
<dbReference type="Pfam" id="PF02746">
    <property type="entry name" value="MR_MLE_N"/>
    <property type="match status" value="1"/>
</dbReference>
<dbReference type="SUPFAM" id="SSF54826">
    <property type="entry name" value="Enolase N-terminal domain-like"/>
    <property type="match status" value="1"/>
</dbReference>
<gene>
    <name evidence="5" type="ORF">AVDCRST_MAG77-2597</name>
</gene>
<dbReference type="Gene3D" id="3.30.390.10">
    <property type="entry name" value="Enolase-like, N-terminal domain"/>
    <property type="match status" value="1"/>
</dbReference>
<sequence length="392" mass="43182">MKIKEIRAATVEIAPQPTTEPRVARQATEGFASPMQRYPEFRRADWSARWKRAAVVVTAEDGTFGVGFTNHSGPVCEIVNGHFAQLLVGQDCVATEKLWDVMRRASAPYGTAGLASYAISAVDIALWDLKGKVMRRPVYELLGGPQKESIPCYASNTDHSYGTENSIAWFLELGFKAVKLFLREGPESGIAGIHRSEELVAKTREQVGPDVELMVDAWISLNVEYAVRLGEALRPYRIKWLEDYLLPEDMEGYARVRDRLPGMVLASGEHWYTLHPFAQAAARGLVDIMQPDLAWCGGISAGLRICHLAEAHGLSVIAHGGMNYPWCQHLSMAMPAIPMGERSEGAAPPGVPLEEMVLLPGTVPIRNGRVRPTDAHGLGLEITRDWLESKTV</sequence>
<dbReference type="InterPro" id="IPR036849">
    <property type="entry name" value="Enolase-like_C_sf"/>
</dbReference>
<dbReference type="InterPro" id="IPR018110">
    <property type="entry name" value="Mandel_Rmase/mucon_lact_enz_CS"/>
</dbReference>
<evidence type="ECO:0000256" key="2">
    <source>
        <dbReference type="ARBA" id="ARBA00022723"/>
    </source>
</evidence>